<feature type="compositionally biased region" description="Polar residues" evidence="4">
    <location>
        <begin position="799"/>
        <end position="811"/>
    </location>
</feature>
<protein>
    <submittedName>
        <fullName evidence="6">Cat eye syndrome critical region protein 2</fullName>
    </submittedName>
</protein>
<feature type="compositionally biased region" description="Basic and acidic residues" evidence="4">
    <location>
        <begin position="896"/>
        <end position="905"/>
    </location>
</feature>
<feature type="compositionally biased region" description="Basic residues" evidence="4">
    <location>
        <begin position="310"/>
        <end position="329"/>
    </location>
</feature>
<dbReference type="OrthoDB" id="303107at2759"/>
<dbReference type="Proteomes" id="UP001152320">
    <property type="component" value="Chromosome 19"/>
</dbReference>
<feature type="region of interest" description="Disordered" evidence="4">
    <location>
        <begin position="1117"/>
        <end position="1137"/>
    </location>
</feature>
<dbReference type="PANTHER" id="PTHR47092">
    <property type="entry name" value="CAT EYE SYNDROME CRITICAL REGION PROTEIN 2"/>
    <property type="match status" value="1"/>
</dbReference>
<proteinExistence type="predicted"/>
<feature type="compositionally biased region" description="Low complexity" evidence="4">
    <location>
        <begin position="432"/>
        <end position="450"/>
    </location>
</feature>
<gene>
    <name evidence="6" type="ORF">HOLleu_35885</name>
</gene>
<organism evidence="6 7">
    <name type="scientific">Holothuria leucospilota</name>
    <name type="common">Black long sea cucumber</name>
    <name type="synonym">Mertensiothuria leucospilota</name>
    <dbReference type="NCBI Taxonomy" id="206669"/>
    <lineage>
        <taxon>Eukaryota</taxon>
        <taxon>Metazoa</taxon>
        <taxon>Echinodermata</taxon>
        <taxon>Eleutherozoa</taxon>
        <taxon>Echinozoa</taxon>
        <taxon>Holothuroidea</taxon>
        <taxon>Aspidochirotacea</taxon>
        <taxon>Aspidochirotida</taxon>
        <taxon>Holothuriidae</taxon>
        <taxon>Holothuria</taxon>
    </lineage>
</organism>
<feature type="region of interest" description="Disordered" evidence="4">
    <location>
        <begin position="947"/>
        <end position="1004"/>
    </location>
</feature>
<evidence type="ECO:0000256" key="1">
    <source>
        <dbReference type="ARBA" id="ARBA00023117"/>
    </source>
</evidence>
<feature type="compositionally biased region" description="Basic and acidic residues" evidence="4">
    <location>
        <begin position="863"/>
        <end position="878"/>
    </location>
</feature>
<feature type="region of interest" description="Disordered" evidence="4">
    <location>
        <begin position="208"/>
        <end position="464"/>
    </location>
</feature>
<dbReference type="SMART" id="SM00297">
    <property type="entry name" value="BROMO"/>
    <property type="match status" value="1"/>
</dbReference>
<dbReference type="PRINTS" id="PR00503">
    <property type="entry name" value="BROMODOMAIN"/>
</dbReference>
<feature type="compositionally biased region" description="Basic and acidic residues" evidence="4">
    <location>
        <begin position="969"/>
        <end position="987"/>
    </location>
</feature>
<feature type="compositionally biased region" description="Basic and acidic residues" evidence="4">
    <location>
        <begin position="788"/>
        <end position="798"/>
    </location>
</feature>
<dbReference type="PANTHER" id="PTHR47092:SF1">
    <property type="entry name" value="CHROMATIN REMODELING REGULATOR CECR2"/>
    <property type="match status" value="1"/>
</dbReference>
<dbReference type="GO" id="GO:0090537">
    <property type="term" value="C:CERF complex"/>
    <property type="evidence" value="ECO:0007669"/>
    <property type="project" value="InterPro"/>
</dbReference>
<dbReference type="InterPro" id="IPR036427">
    <property type="entry name" value="Bromodomain-like_sf"/>
</dbReference>
<evidence type="ECO:0000256" key="4">
    <source>
        <dbReference type="SAM" id="MobiDB-lite"/>
    </source>
</evidence>
<sequence>MEPGITTGKEHDVSLETIRSWWKVPAVAHFCSLFRSTFNLPDFEIEELEEALYQDSGTDTSQFLVDLLIALLKGSFQTDDIDDSNYSDYLRDICNEHWEKENRVNPLNNEDTRFQSLSTLMKVEILYTLCDYRLDAEDVSILKDYDGETLRVEPLGQDSKGAFYWYFYGTRLYREEVPPPRPPKIKKKKKKKKRCFLQALRKNLAISQGFISEDEGPDPPPKQRKQKTKTNAANKKGKGKQKQGTKGKGNQKKRNRNQTSNSSSDSDEDDDDVPLAKMASPPRKRQKGAPVTKKGGKTGALKESSSSKPGSKKKSVSKVAKKTVLKTKRTVAGSKQSNAVKGNKGAKKGNVETKTAVKRGRGQSGRAKAGTKNNQSESDEGLSLADLKRCKVGVKTGGKGNKTKAGRNVRGDESSDDDSDSPLVKKSKKWADSSSSWRSAEETSTSSDSSSSEDEPDPPKWQVICQTEEDWQKLTDSFKKTRVKCERELYQVLSENFLPEIHSLFVAKERELRRKLQDLAPKRTSSRIAVKKSKQEEEEKIKALMEYEEEQRRKAEEASRREFLLQERRRKVQAEERRKMEGEKKDREYSRQQRAIEREMRLNWRQNPTKQKKKQLYDGFKKVLETVKNHPDAWPFIDPVQESFAPAYYDIIQRPMDISTVEVKVQEAMYRSKAKFEADMELIFSNCMEYNGPESEYTMMGANVASCFQEALDQHFPPGLISDGELSDIASDQDSAYCLSYPRELRRRRKALNYTEMESTSDSGDTGRDEDDEEDLKGEVKVFPSYMAEKRMNSEKNGKSNSVPQKVSSDGNCPAGNRKGDEVKDNLVEEEKQGKTSEGGQVSICLPEVKEMTEKSGSPEGVNEMKVKGNDRRQDNTKKKSPKKSPLKLKVPKTGRAGDKVEVTTDEKIQNNSEHHNYSIFSQNIVNSSELTSLQRLEAITDRLGKSLGQSGSENKPVDAMVHSTSCDKSPDKGQKSHDKTVAEEQKLSTSVTSSKEEHKPTVNSIVQQPSENKEGNVLSHWTTATLKIKSESDSLQSCSGATTRSPKIANTGSGSPLVVPSNLATVYNPGATTKSFTNQSGSSPMVSSFHSSLTSVSSSPVPNSYLSLLGTHQDLKSSSQAGEGDTSRPLGAFRSGGSKHFSAFHSVGKDHGLSRTGVQNAAGISHHSLQSPLVPTPPTQTGVGNQHNPKGGQYGTVGPIMSTFASQQSQSAKPTDPNSAFQPAKVYPNQPTIIRPVSRYPAQAQTIRQNQFLLQPGAIANQGSTPGPQLNILQIASAPSLTLNIQPNGLLNNSSMLNVPQNRASVPAMYQQSMGQISNHVVQSNMPQKPTLVVQYQGTGGESPAYGGTQFRASYQ</sequence>
<accession>A0A9Q0YJ59</accession>
<keyword evidence="7" id="KW-1185">Reference proteome</keyword>
<feature type="region of interest" description="Disordered" evidence="4">
    <location>
        <begin position="1179"/>
        <end position="1200"/>
    </location>
</feature>
<keyword evidence="1 2" id="KW-0103">Bromodomain</keyword>
<dbReference type="Pfam" id="PF00439">
    <property type="entry name" value="Bromodomain"/>
    <property type="match status" value="1"/>
</dbReference>
<comment type="caution">
    <text evidence="6">The sequence shown here is derived from an EMBL/GenBank/DDBJ whole genome shotgun (WGS) entry which is preliminary data.</text>
</comment>
<feature type="coiled-coil region" evidence="3">
    <location>
        <begin position="530"/>
        <end position="585"/>
    </location>
</feature>
<name>A0A9Q0YJ59_HOLLE</name>
<evidence type="ECO:0000256" key="2">
    <source>
        <dbReference type="PROSITE-ProRule" id="PRU00035"/>
    </source>
</evidence>
<dbReference type="InterPro" id="IPR001487">
    <property type="entry name" value="Bromodomain"/>
</dbReference>
<evidence type="ECO:0000259" key="5">
    <source>
        <dbReference type="PROSITE" id="PS50014"/>
    </source>
</evidence>
<reference evidence="6" key="1">
    <citation type="submission" date="2021-10" db="EMBL/GenBank/DDBJ databases">
        <title>Tropical sea cucumber genome reveals ecological adaptation and Cuvierian tubules defense mechanism.</title>
        <authorList>
            <person name="Chen T."/>
        </authorList>
    </citation>
    <scope>NUCLEOTIDE SEQUENCE</scope>
    <source>
        <strain evidence="6">Nanhai2018</strain>
        <tissue evidence="6">Muscle</tissue>
    </source>
</reference>
<dbReference type="PROSITE" id="PS50014">
    <property type="entry name" value="BROMODOMAIN_2"/>
    <property type="match status" value="1"/>
</dbReference>
<dbReference type="CDD" id="cd05509">
    <property type="entry name" value="Bromo_gcn5_like"/>
    <property type="match status" value="1"/>
</dbReference>
<evidence type="ECO:0000313" key="7">
    <source>
        <dbReference type="Proteomes" id="UP001152320"/>
    </source>
</evidence>
<dbReference type="SUPFAM" id="SSF47370">
    <property type="entry name" value="Bromodomain"/>
    <property type="match status" value="1"/>
</dbReference>
<feature type="compositionally biased region" description="Basic and acidic residues" evidence="4">
    <location>
        <begin position="818"/>
        <end position="835"/>
    </location>
</feature>
<feature type="compositionally biased region" description="Polar residues" evidence="4">
    <location>
        <begin position="1179"/>
        <end position="1189"/>
    </location>
</feature>
<dbReference type="GO" id="GO:0006338">
    <property type="term" value="P:chromatin remodeling"/>
    <property type="evidence" value="ECO:0007669"/>
    <property type="project" value="InterPro"/>
</dbReference>
<keyword evidence="3" id="KW-0175">Coiled coil</keyword>
<feature type="domain" description="Bromo" evidence="5">
    <location>
        <begin position="628"/>
        <end position="698"/>
    </location>
</feature>
<feature type="compositionally biased region" description="Basic residues" evidence="4">
    <location>
        <begin position="879"/>
        <end position="893"/>
    </location>
</feature>
<evidence type="ECO:0000256" key="3">
    <source>
        <dbReference type="SAM" id="Coils"/>
    </source>
</evidence>
<evidence type="ECO:0000313" key="6">
    <source>
        <dbReference type="EMBL" id="KAJ8023437.1"/>
    </source>
</evidence>
<dbReference type="Gene3D" id="1.20.920.10">
    <property type="entry name" value="Bromodomain-like"/>
    <property type="match status" value="1"/>
</dbReference>
<feature type="region of interest" description="Disordered" evidence="4">
    <location>
        <begin position="752"/>
        <end position="905"/>
    </location>
</feature>
<feature type="compositionally biased region" description="Basic residues" evidence="4">
    <location>
        <begin position="235"/>
        <end position="256"/>
    </location>
</feature>
<dbReference type="InterPro" id="IPR029614">
    <property type="entry name" value="CECR2"/>
</dbReference>
<dbReference type="EMBL" id="JAIZAY010000019">
    <property type="protein sequence ID" value="KAJ8023437.1"/>
    <property type="molecule type" value="Genomic_DNA"/>
</dbReference>
<feature type="region of interest" description="Disordered" evidence="4">
    <location>
        <begin position="1076"/>
        <end position="1095"/>
    </location>
</feature>
<feature type="compositionally biased region" description="Polar residues" evidence="4">
    <location>
        <begin position="1076"/>
        <end position="1086"/>
    </location>
</feature>